<keyword evidence="1" id="KW-0472">Membrane</keyword>
<accession>A0A6V8SEW7</accession>
<protein>
    <recommendedName>
        <fullName evidence="4">Multidrug ABC transporter permease</fullName>
    </recommendedName>
</protein>
<organism evidence="2 3">
    <name type="scientific">Clostridium fungisolvens</name>
    <dbReference type="NCBI Taxonomy" id="1604897"/>
    <lineage>
        <taxon>Bacteria</taxon>
        <taxon>Bacillati</taxon>
        <taxon>Bacillota</taxon>
        <taxon>Clostridia</taxon>
        <taxon>Eubacteriales</taxon>
        <taxon>Clostridiaceae</taxon>
        <taxon>Clostridium</taxon>
    </lineage>
</organism>
<comment type="caution">
    <text evidence="2">The sequence shown here is derived from an EMBL/GenBank/DDBJ whole genome shotgun (WGS) entry which is preliminary data.</text>
</comment>
<dbReference type="RefSeq" id="WP_183276854.1">
    <property type="nucleotide sequence ID" value="NZ_BLZR01000001.1"/>
</dbReference>
<dbReference type="AlphaFoldDB" id="A0A6V8SEW7"/>
<dbReference type="PANTHER" id="PTHR36833:SF1">
    <property type="entry name" value="INTEGRAL MEMBRANE TRANSPORT PROTEIN"/>
    <property type="match status" value="1"/>
</dbReference>
<dbReference type="PANTHER" id="PTHR36833">
    <property type="entry name" value="SLR0610 PROTEIN-RELATED"/>
    <property type="match status" value="1"/>
</dbReference>
<evidence type="ECO:0000313" key="3">
    <source>
        <dbReference type="Proteomes" id="UP000580568"/>
    </source>
</evidence>
<dbReference type="EMBL" id="BLZR01000001">
    <property type="protein sequence ID" value="GFP75341.1"/>
    <property type="molecule type" value="Genomic_DNA"/>
</dbReference>
<dbReference type="InterPro" id="IPR010390">
    <property type="entry name" value="ABC-2_transporter-like"/>
</dbReference>
<feature type="transmembrane region" description="Helical" evidence="1">
    <location>
        <begin position="228"/>
        <end position="250"/>
    </location>
</feature>
<evidence type="ECO:0000313" key="2">
    <source>
        <dbReference type="EMBL" id="GFP75341.1"/>
    </source>
</evidence>
<gene>
    <name evidence="2" type="ORF">bsdtw1_01415</name>
</gene>
<feature type="transmembrane region" description="Helical" evidence="1">
    <location>
        <begin position="165"/>
        <end position="184"/>
    </location>
</feature>
<dbReference type="Proteomes" id="UP000580568">
    <property type="component" value="Unassembled WGS sequence"/>
</dbReference>
<evidence type="ECO:0000256" key="1">
    <source>
        <dbReference type="SAM" id="Phobius"/>
    </source>
</evidence>
<keyword evidence="1" id="KW-1133">Transmembrane helix</keyword>
<feature type="transmembrane region" description="Helical" evidence="1">
    <location>
        <begin position="196"/>
        <end position="216"/>
    </location>
</feature>
<keyword evidence="3" id="KW-1185">Reference proteome</keyword>
<sequence>MRYVKLYKKFLIQYLKSLMEYKVDFFFGLFGFFLIQASGIAFINLVFNNIPTLNGWSYYDMLFIYGFAQLPRGIDHLIMDNIWIFARDMVIQGTFDRYLVRPINPFFQMISERFQPDAFGEIIVGIVILAISVPKINISISILNILIFIILVFAGSVIYTSIKLFFASFAFWIKNSINLVFMVYNISTFAKYPISIYPRAISIVVQFIVPFAFTAFVPAEYMLGKVSFVYGVGGTILCAGVAWILAYGLWNRGIKSYESSGS</sequence>
<feature type="transmembrane region" description="Helical" evidence="1">
    <location>
        <begin position="140"/>
        <end position="159"/>
    </location>
</feature>
<proteinExistence type="predicted"/>
<feature type="transmembrane region" description="Helical" evidence="1">
    <location>
        <begin position="114"/>
        <end position="133"/>
    </location>
</feature>
<keyword evidence="1" id="KW-0812">Transmembrane</keyword>
<dbReference type="Pfam" id="PF06182">
    <property type="entry name" value="ABC2_membrane_6"/>
    <property type="match status" value="1"/>
</dbReference>
<reference evidence="2 3" key="1">
    <citation type="submission" date="2020-07" db="EMBL/GenBank/DDBJ databases">
        <title>A new beta-1,3-glucan-decomposing anaerobic bacterium isolated from anoxic soil subjected to biological soil disinfestation.</title>
        <authorList>
            <person name="Ueki A."/>
            <person name="Tonouchi A."/>
        </authorList>
    </citation>
    <scope>NUCLEOTIDE SEQUENCE [LARGE SCALE GENOMIC DNA]</scope>
    <source>
        <strain evidence="2 3">TW1</strain>
    </source>
</reference>
<name>A0A6V8SEW7_9CLOT</name>
<feature type="transmembrane region" description="Helical" evidence="1">
    <location>
        <begin position="21"/>
        <end position="47"/>
    </location>
</feature>
<evidence type="ECO:0008006" key="4">
    <source>
        <dbReference type="Google" id="ProtNLM"/>
    </source>
</evidence>